<organism evidence="2 3">
    <name type="scientific">Piedraia hortae CBS 480.64</name>
    <dbReference type="NCBI Taxonomy" id="1314780"/>
    <lineage>
        <taxon>Eukaryota</taxon>
        <taxon>Fungi</taxon>
        <taxon>Dikarya</taxon>
        <taxon>Ascomycota</taxon>
        <taxon>Pezizomycotina</taxon>
        <taxon>Dothideomycetes</taxon>
        <taxon>Dothideomycetidae</taxon>
        <taxon>Capnodiales</taxon>
        <taxon>Piedraiaceae</taxon>
        <taxon>Piedraia</taxon>
    </lineage>
</organism>
<evidence type="ECO:0000313" key="3">
    <source>
        <dbReference type="Proteomes" id="UP000799421"/>
    </source>
</evidence>
<evidence type="ECO:0000313" key="2">
    <source>
        <dbReference type="EMBL" id="KAF2862015.1"/>
    </source>
</evidence>
<evidence type="ECO:0000259" key="1">
    <source>
        <dbReference type="Pfam" id="PF12937"/>
    </source>
</evidence>
<dbReference type="SUPFAM" id="SSF81383">
    <property type="entry name" value="F-box domain"/>
    <property type="match status" value="1"/>
</dbReference>
<sequence length="243" mass="27527">MSRTSCNWWSSSIHMSDSVGSEAGSPSDKTDTRSEMCPFNKELDAPSEVSSLSVGAKVNSGTTSATDESITLPYMPNEVYFEIFKYLREDRKNLYNAIRVSKTWAGFAKSALWRSIHPTVLAMLSASRKEKYRKFVRELQFTTAEVKRNKLISSQAIRATLPFFNAIHLTIVEENPCMATFRRSNHLEDIPIDIGHLTVVGNVADWSVYIAKLRRLTSLKSVVSRKPEPNDYRKMTTKPDDFS</sequence>
<feature type="domain" description="F-box" evidence="1">
    <location>
        <begin position="74"/>
        <end position="117"/>
    </location>
</feature>
<dbReference type="InterPro" id="IPR001810">
    <property type="entry name" value="F-box_dom"/>
</dbReference>
<dbReference type="InterPro" id="IPR036047">
    <property type="entry name" value="F-box-like_dom_sf"/>
</dbReference>
<proteinExistence type="predicted"/>
<dbReference type="OrthoDB" id="10257471at2759"/>
<accession>A0A6A7C4Y2</accession>
<gene>
    <name evidence="2" type="ORF">K470DRAFT_263149</name>
</gene>
<dbReference type="AlphaFoldDB" id="A0A6A7C4Y2"/>
<protein>
    <recommendedName>
        <fullName evidence="1">F-box domain-containing protein</fullName>
    </recommendedName>
</protein>
<reference evidence="2" key="1">
    <citation type="journal article" date="2020" name="Stud. Mycol.">
        <title>101 Dothideomycetes genomes: a test case for predicting lifestyles and emergence of pathogens.</title>
        <authorList>
            <person name="Haridas S."/>
            <person name="Albert R."/>
            <person name="Binder M."/>
            <person name="Bloem J."/>
            <person name="Labutti K."/>
            <person name="Salamov A."/>
            <person name="Andreopoulos B."/>
            <person name="Baker S."/>
            <person name="Barry K."/>
            <person name="Bills G."/>
            <person name="Bluhm B."/>
            <person name="Cannon C."/>
            <person name="Castanera R."/>
            <person name="Culley D."/>
            <person name="Daum C."/>
            <person name="Ezra D."/>
            <person name="Gonzalez J."/>
            <person name="Henrissat B."/>
            <person name="Kuo A."/>
            <person name="Liang C."/>
            <person name="Lipzen A."/>
            <person name="Lutzoni F."/>
            <person name="Magnuson J."/>
            <person name="Mondo S."/>
            <person name="Nolan M."/>
            <person name="Ohm R."/>
            <person name="Pangilinan J."/>
            <person name="Park H.-J."/>
            <person name="Ramirez L."/>
            <person name="Alfaro M."/>
            <person name="Sun H."/>
            <person name="Tritt A."/>
            <person name="Yoshinaga Y."/>
            <person name="Zwiers L.-H."/>
            <person name="Turgeon B."/>
            <person name="Goodwin S."/>
            <person name="Spatafora J."/>
            <person name="Crous P."/>
            <person name="Grigoriev I."/>
        </authorList>
    </citation>
    <scope>NUCLEOTIDE SEQUENCE</scope>
    <source>
        <strain evidence="2">CBS 480.64</strain>
    </source>
</reference>
<dbReference type="Pfam" id="PF12937">
    <property type="entry name" value="F-box-like"/>
    <property type="match status" value="1"/>
</dbReference>
<dbReference type="Proteomes" id="UP000799421">
    <property type="component" value="Unassembled WGS sequence"/>
</dbReference>
<name>A0A6A7C4Y2_9PEZI</name>
<dbReference type="EMBL" id="MU005968">
    <property type="protein sequence ID" value="KAF2862015.1"/>
    <property type="molecule type" value="Genomic_DNA"/>
</dbReference>
<keyword evidence="3" id="KW-1185">Reference proteome</keyword>